<protein>
    <submittedName>
        <fullName evidence="1">Uncharacterized protein</fullName>
    </submittedName>
</protein>
<reference evidence="1 2" key="1">
    <citation type="submission" date="2020-12" db="EMBL/GenBank/DDBJ databases">
        <title>Genomic Analysis and Response surface optimization of nitrogen-fixing conditions for A. chroococcum strain HR1, Isolation from rhizosphere soil.</title>
        <authorList>
            <person name="Li J."/>
            <person name="Yang H."/>
            <person name="Liu H."/>
            <person name="Wang C."/>
            <person name="Tian Y."/>
            <person name="Lu X.Y."/>
        </authorList>
    </citation>
    <scope>NUCLEOTIDE SEQUENCE [LARGE SCALE GENOMIC DNA]</scope>
    <source>
        <strain evidence="1 2">HR1</strain>
    </source>
</reference>
<gene>
    <name evidence="1" type="ORF">GKQ51_11220</name>
</gene>
<dbReference type="InterPro" id="IPR011050">
    <property type="entry name" value="Pectin_lyase_fold/virulence"/>
</dbReference>
<dbReference type="Proteomes" id="UP000596192">
    <property type="component" value="Chromosome"/>
</dbReference>
<organism evidence="1 2">
    <name type="scientific">Azotobacter chroococcum</name>
    <dbReference type="NCBI Taxonomy" id="353"/>
    <lineage>
        <taxon>Bacteria</taxon>
        <taxon>Pseudomonadati</taxon>
        <taxon>Pseudomonadota</taxon>
        <taxon>Gammaproteobacteria</taxon>
        <taxon>Pseudomonadales</taxon>
        <taxon>Pseudomonadaceae</taxon>
        <taxon>Azotobacter</taxon>
    </lineage>
</organism>
<dbReference type="SUPFAM" id="SSF51126">
    <property type="entry name" value="Pectin lyase-like"/>
    <property type="match status" value="1"/>
</dbReference>
<dbReference type="RefSeq" id="WP_198866042.1">
    <property type="nucleotide sequence ID" value="NZ_CP066310.1"/>
</dbReference>
<name>A0AAP9Y8S3_9GAMM</name>
<evidence type="ECO:0000313" key="2">
    <source>
        <dbReference type="Proteomes" id="UP000596192"/>
    </source>
</evidence>
<dbReference type="AlphaFoldDB" id="A0AAP9Y8S3"/>
<evidence type="ECO:0000313" key="1">
    <source>
        <dbReference type="EMBL" id="QQE86911.1"/>
    </source>
</evidence>
<sequence length="803" mass="86562">MSDPADLNDRLLQAVLKAEPASQIMFDVANGDDQTEVPTLSGPIPSLAKWLKDKGNALVDSAAALQDYAALRAYTGPLSIVRIIKPGISGFFQHRAGDTTSADNAGTLIVDTLGRRWRRQYEGPVYATWFGLVGGVGVDETGTILTTIEAMPAGGQLIIAAQNPGDPIYLNRPLPVETSHFTLEFHSPILCGPNEMIRINGGLLEVKRPGMVNDNLALRSASTVDAEGRMVLPLRAGEGAFLQLDDKIVVRGENDRYGKAFTKQVTTVIAINGDDITCADEPDETFLPAYPGSEWPSDWTTGTTISIAAFSALTVDVAPGERPHMVTVASTDVFAVGQLCYISDARTEADMMAPVASNLRSACNMEIARIVALDPVAKTLTFDRHLERDFPIAWGAGVAVMAPVVNSHIILRAGMSWAAPQPNRRNSALAINYGDRCTIQADLIDGIAGRIGAAVRVGYSYDCHIINARVRDAYRFESAEGYGLTLYYSTLCSIKHSHATGCRHNYLVQTGTLNEIAHNYSGDDFISGIDVHGANSVKTWIHHNTVTRSNRHSPGVTNGGGIRNGNTSHIIGDHDTVIEDNWISGYLGALHAALDVSPSSRDTVLRKNTIQDVQIAFRHYKVNTSNPNQHANRVEFSDNLVIRAVEPLDVENYDGNSYWDELILKRNTFRECGPVVVWDLPKLICKGNDVEDMAYVPGQHAFEFRGIGDLRMQGCSADGAARGVIVTNCAKAALVRNWLGETVEGIPITDGGGNGQLILLDNDNGLPPTTIIDGGEFEAATTTVIDGGDFDAATGTIYDGGTF</sequence>
<dbReference type="EMBL" id="CP066310">
    <property type="protein sequence ID" value="QQE86911.1"/>
    <property type="molecule type" value="Genomic_DNA"/>
</dbReference>
<proteinExistence type="predicted"/>
<accession>A0AAP9Y8S3</accession>